<proteinExistence type="predicted"/>
<dbReference type="RefSeq" id="XP_020057025.1">
    <property type="nucleotide sequence ID" value="XM_020196028.1"/>
</dbReference>
<accession>A0A1L9WX89</accession>
<sequence>MGFRLSVLVAFMAQERRIVLSDVEHTAKREMLWYHAMNTRIMCIAFRQQSSRLPSADDSCWIIASTIRCKATG</sequence>
<dbReference type="EMBL" id="KV878975">
    <property type="protein sequence ID" value="OJK00686.1"/>
    <property type="molecule type" value="Genomic_DNA"/>
</dbReference>
<evidence type="ECO:0000313" key="1">
    <source>
        <dbReference type="EMBL" id="OJK00686.1"/>
    </source>
</evidence>
<organism evidence="1 2">
    <name type="scientific">Aspergillus aculeatus (strain ATCC 16872 / CBS 172.66 / WB 5094)</name>
    <dbReference type="NCBI Taxonomy" id="690307"/>
    <lineage>
        <taxon>Eukaryota</taxon>
        <taxon>Fungi</taxon>
        <taxon>Dikarya</taxon>
        <taxon>Ascomycota</taxon>
        <taxon>Pezizomycotina</taxon>
        <taxon>Eurotiomycetes</taxon>
        <taxon>Eurotiomycetidae</taxon>
        <taxon>Eurotiales</taxon>
        <taxon>Aspergillaceae</taxon>
        <taxon>Aspergillus</taxon>
        <taxon>Aspergillus subgen. Circumdati</taxon>
    </lineage>
</organism>
<keyword evidence="2" id="KW-1185">Reference proteome</keyword>
<evidence type="ECO:0000313" key="2">
    <source>
        <dbReference type="Proteomes" id="UP000184546"/>
    </source>
</evidence>
<reference evidence="2" key="1">
    <citation type="journal article" date="2017" name="Genome Biol.">
        <title>Comparative genomics reveals high biological diversity and specific adaptations in the industrially and medically important fungal genus Aspergillus.</title>
        <authorList>
            <person name="de Vries R.P."/>
            <person name="Riley R."/>
            <person name="Wiebenga A."/>
            <person name="Aguilar-Osorio G."/>
            <person name="Amillis S."/>
            <person name="Uchima C.A."/>
            <person name="Anderluh G."/>
            <person name="Asadollahi M."/>
            <person name="Askin M."/>
            <person name="Barry K."/>
            <person name="Battaglia E."/>
            <person name="Bayram O."/>
            <person name="Benocci T."/>
            <person name="Braus-Stromeyer S.A."/>
            <person name="Caldana C."/>
            <person name="Canovas D."/>
            <person name="Cerqueira G.C."/>
            <person name="Chen F."/>
            <person name="Chen W."/>
            <person name="Choi C."/>
            <person name="Clum A."/>
            <person name="Dos Santos R.A."/>
            <person name="Damasio A.R."/>
            <person name="Diallinas G."/>
            <person name="Emri T."/>
            <person name="Fekete E."/>
            <person name="Flipphi M."/>
            <person name="Freyberg S."/>
            <person name="Gallo A."/>
            <person name="Gournas C."/>
            <person name="Habgood R."/>
            <person name="Hainaut M."/>
            <person name="Harispe M.L."/>
            <person name="Henrissat B."/>
            <person name="Hilden K.S."/>
            <person name="Hope R."/>
            <person name="Hossain A."/>
            <person name="Karabika E."/>
            <person name="Karaffa L."/>
            <person name="Karanyi Z."/>
            <person name="Krasevec N."/>
            <person name="Kuo A."/>
            <person name="Kusch H."/>
            <person name="LaButti K."/>
            <person name="Lagendijk E.L."/>
            <person name="Lapidus A."/>
            <person name="Levasseur A."/>
            <person name="Lindquist E."/>
            <person name="Lipzen A."/>
            <person name="Logrieco A.F."/>
            <person name="MacCabe A."/>
            <person name="Maekelae M.R."/>
            <person name="Malavazi I."/>
            <person name="Melin P."/>
            <person name="Meyer V."/>
            <person name="Mielnichuk N."/>
            <person name="Miskei M."/>
            <person name="Molnar A.P."/>
            <person name="Mule G."/>
            <person name="Ngan C.Y."/>
            <person name="Orejas M."/>
            <person name="Orosz E."/>
            <person name="Ouedraogo J.P."/>
            <person name="Overkamp K.M."/>
            <person name="Park H.-S."/>
            <person name="Perrone G."/>
            <person name="Piumi F."/>
            <person name="Punt P.J."/>
            <person name="Ram A.F."/>
            <person name="Ramon A."/>
            <person name="Rauscher S."/>
            <person name="Record E."/>
            <person name="Riano-Pachon D.M."/>
            <person name="Robert V."/>
            <person name="Roehrig J."/>
            <person name="Ruller R."/>
            <person name="Salamov A."/>
            <person name="Salih N.S."/>
            <person name="Samson R.A."/>
            <person name="Sandor E."/>
            <person name="Sanguinetti M."/>
            <person name="Schuetze T."/>
            <person name="Sepcic K."/>
            <person name="Shelest E."/>
            <person name="Sherlock G."/>
            <person name="Sophianopoulou V."/>
            <person name="Squina F.M."/>
            <person name="Sun H."/>
            <person name="Susca A."/>
            <person name="Todd R.B."/>
            <person name="Tsang A."/>
            <person name="Unkles S.E."/>
            <person name="van de Wiele N."/>
            <person name="van Rossen-Uffink D."/>
            <person name="Oliveira J.V."/>
            <person name="Vesth T.C."/>
            <person name="Visser J."/>
            <person name="Yu J.-H."/>
            <person name="Zhou M."/>
            <person name="Andersen M.R."/>
            <person name="Archer D.B."/>
            <person name="Baker S.E."/>
            <person name="Benoit I."/>
            <person name="Brakhage A.A."/>
            <person name="Braus G.H."/>
            <person name="Fischer R."/>
            <person name="Frisvad J.C."/>
            <person name="Goldman G.H."/>
            <person name="Houbraken J."/>
            <person name="Oakley B."/>
            <person name="Pocsi I."/>
            <person name="Scazzocchio C."/>
            <person name="Seiboth B."/>
            <person name="vanKuyk P.A."/>
            <person name="Wortman J."/>
            <person name="Dyer P.S."/>
            <person name="Grigoriev I.V."/>
        </authorList>
    </citation>
    <scope>NUCLEOTIDE SEQUENCE [LARGE SCALE GENOMIC DNA]</scope>
    <source>
        <strain evidence="2">ATCC 16872 / CBS 172.66 / WB 5094</strain>
    </source>
</reference>
<dbReference type="GeneID" id="30969842"/>
<name>A0A1L9WX89_ASPA1</name>
<dbReference type="Proteomes" id="UP000184546">
    <property type="component" value="Unassembled WGS sequence"/>
</dbReference>
<dbReference type="AlphaFoldDB" id="A0A1L9WX89"/>
<dbReference type="VEuPathDB" id="FungiDB:ASPACDRAFT_117024"/>
<gene>
    <name evidence="1" type="ORF">ASPACDRAFT_117024</name>
</gene>
<protein>
    <submittedName>
        <fullName evidence="1">Uncharacterized protein</fullName>
    </submittedName>
</protein>